<comment type="caution">
    <text evidence="1">The sequence shown here is derived from an EMBL/GenBank/DDBJ whole genome shotgun (WGS) entry which is preliminary data.</text>
</comment>
<reference evidence="1" key="1">
    <citation type="submission" date="2013-08" db="EMBL/GenBank/DDBJ databases">
        <authorList>
            <person name="Mendez C."/>
            <person name="Richter M."/>
            <person name="Ferrer M."/>
            <person name="Sanchez J."/>
        </authorList>
    </citation>
    <scope>NUCLEOTIDE SEQUENCE</scope>
</reference>
<dbReference type="EMBL" id="AUZY01008632">
    <property type="protein sequence ID" value="EQD45272.1"/>
    <property type="molecule type" value="Genomic_DNA"/>
</dbReference>
<reference evidence="1" key="2">
    <citation type="journal article" date="2014" name="ISME J.">
        <title>Microbial stratification in low pH oxic and suboxic macroscopic growths along an acid mine drainage.</title>
        <authorList>
            <person name="Mendez-Garcia C."/>
            <person name="Mesa V."/>
            <person name="Sprenger R.R."/>
            <person name="Richter M."/>
            <person name="Diez M.S."/>
            <person name="Solano J."/>
            <person name="Bargiela R."/>
            <person name="Golyshina O.V."/>
            <person name="Manteca A."/>
            <person name="Ramos J.L."/>
            <person name="Gallego J.R."/>
            <person name="Llorente I."/>
            <person name="Martins Dos Santos V.A."/>
            <person name="Jensen O.N."/>
            <person name="Pelaez A.I."/>
            <person name="Sanchez J."/>
            <person name="Ferrer M."/>
        </authorList>
    </citation>
    <scope>NUCLEOTIDE SEQUENCE</scope>
</reference>
<sequence>MGLPNGALSRARRVEVYSWQGREVMWSWLDIDELAKTRNRTMAPVESAKQLPFKPSTPTGTVVRLVRCDRLEYKRPSWFARKLEEELGRIYRYFLEAGVKLSVNGHALTPVDPMFLQPQYRLHGARQFGDVLRYRIPTDHGDGEILIRFAELPIDRWHKLSSDEKRDLGITNAPSVSVLRA</sequence>
<evidence type="ECO:0000313" key="1">
    <source>
        <dbReference type="EMBL" id="EQD45272.1"/>
    </source>
</evidence>
<accession>T0ZLB0</accession>
<name>T0ZLB0_9ZZZZ</name>
<organism evidence="1">
    <name type="scientific">mine drainage metagenome</name>
    <dbReference type="NCBI Taxonomy" id="410659"/>
    <lineage>
        <taxon>unclassified sequences</taxon>
        <taxon>metagenomes</taxon>
        <taxon>ecological metagenomes</taxon>
    </lineage>
</organism>
<protein>
    <submittedName>
        <fullName evidence="1">Uncharacterized protein</fullName>
    </submittedName>
</protein>
<feature type="non-terminal residue" evidence="1">
    <location>
        <position position="181"/>
    </location>
</feature>
<gene>
    <name evidence="1" type="ORF">B1B_13123</name>
</gene>
<proteinExistence type="predicted"/>
<dbReference type="AlphaFoldDB" id="T0ZLB0"/>